<dbReference type="GO" id="GO:0005737">
    <property type="term" value="C:cytoplasm"/>
    <property type="evidence" value="ECO:0007669"/>
    <property type="project" value="TreeGrafter"/>
</dbReference>
<dbReference type="GO" id="GO:0035556">
    <property type="term" value="P:intracellular signal transduction"/>
    <property type="evidence" value="ECO:0007669"/>
    <property type="project" value="TreeGrafter"/>
</dbReference>
<gene>
    <name evidence="4" type="ORF">FB45DRAFT_735154</name>
</gene>
<dbReference type="SMART" id="SM00220">
    <property type="entry name" value="S_TKc"/>
    <property type="match status" value="1"/>
</dbReference>
<sequence>MKERRQQGLLPELELFWSDHYSWLKDRGYLLRPRYLPEWKRGAGKPEDGVMPAFSFVVDATRISDGSLVLIKKIKPDTSDFPVFHEDQMSRRFSSEPLASDPKNRCVRMIEILSVPDAPDLQLIVMPFYYDWKCVPFLTIGEAVEFMSQIFEGLQFMHNNHIWHGDVKANNILMDASPLFVEPINPWKPRLTRDLTRIAHFRNRLRHPVKYYFIDFDLSGVHDSATGPPHIYAGYGGTRGVPEFANAKDDEECDPFAVDVYCLGNLIRTYFTEKMRGFEFMDGLVSDMTNKDPTKRPTIDEAVRRFAEIKAGLSGWKLRSRCATGNEGRLSRLFRFTPHWCRQLYYTARRIPSIPSP</sequence>
<protein>
    <submittedName>
        <fullName evidence="4">Kinase-like domain-containing protein</fullName>
    </submittedName>
</protein>
<keyword evidence="2" id="KW-0067">ATP-binding</keyword>
<accession>A0AAD7CEM6</accession>
<evidence type="ECO:0000313" key="5">
    <source>
        <dbReference type="Proteomes" id="UP001221142"/>
    </source>
</evidence>
<dbReference type="Gene3D" id="1.10.510.10">
    <property type="entry name" value="Transferase(Phosphotransferase) domain 1"/>
    <property type="match status" value="1"/>
</dbReference>
<dbReference type="InterPro" id="IPR011009">
    <property type="entry name" value="Kinase-like_dom_sf"/>
</dbReference>
<organism evidence="4 5">
    <name type="scientific">Roridomyces roridus</name>
    <dbReference type="NCBI Taxonomy" id="1738132"/>
    <lineage>
        <taxon>Eukaryota</taxon>
        <taxon>Fungi</taxon>
        <taxon>Dikarya</taxon>
        <taxon>Basidiomycota</taxon>
        <taxon>Agaricomycotina</taxon>
        <taxon>Agaricomycetes</taxon>
        <taxon>Agaricomycetidae</taxon>
        <taxon>Agaricales</taxon>
        <taxon>Marasmiineae</taxon>
        <taxon>Mycenaceae</taxon>
        <taxon>Roridomyces</taxon>
    </lineage>
</organism>
<feature type="domain" description="Protein kinase" evidence="3">
    <location>
        <begin position="1"/>
        <end position="357"/>
    </location>
</feature>
<dbReference type="Proteomes" id="UP001221142">
    <property type="component" value="Unassembled WGS sequence"/>
</dbReference>
<dbReference type="GO" id="GO:0004674">
    <property type="term" value="F:protein serine/threonine kinase activity"/>
    <property type="evidence" value="ECO:0007669"/>
    <property type="project" value="TreeGrafter"/>
</dbReference>
<keyword evidence="4" id="KW-0808">Transferase</keyword>
<keyword evidence="4" id="KW-0418">Kinase</keyword>
<dbReference type="PROSITE" id="PS00108">
    <property type="entry name" value="PROTEIN_KINASE_ST"/>
    <property type="match status" value="1"/>
</dbReference>
<dbReference type="Pfam" id="PF00069">
    <property type="entry name" value="Pkinase"/>
    <property type="match status" value="1"/>
</dbReference>
<comment type="caution">
    <text evidence="4">The sequence shown here is derived from an EMBL/GenBank/DDBJ whole genome shotgun (WGS) entry which is preliminary data.</text>
</comment>
<dbReference type="EMBL" id="JARKIF010000002">
    <property type="protein sequence ID" value="KAJ7646822.1"/>
    <property type="molecule type" value="Genomic_DNA"/>
</dbReference>
<keyword evidence="5" id="KW-1185">Reference proteome</keyword>
<proteinExistence type="predicted"/>
<evidence type="ECO:0000313" key="4">
    <source>
        <dbReference type="EMBL" id="KAJ7646822.1"/>
    </source>
</evidence>
<evidence type="ECO:0000256" key="1">
    <source>
        <dbReference type="ARBA" id="ARBA00022741"/>
    </source>
</evidence>
<evidence type="ECO:0000259" key="3">
    <source>
        <dbReference type="PROSITE" id="PS50011"/>
    </source>
</evidence>
<dbReference type="AlphaFoldDB" id="A0AAD7CEM6"/>
<dbReference type="GO" id="GO:0005524">
    <property type="term" value="F:ATP binding"/>
    <property type="evidence" value="ECO:0007669"/>
    <property type="project" value="UniProtKB-KW"/>
</dbReference>
<dbReference type="PANTHER" id="PTHR24346:SF30">
    <property type="entry name" value="MATERNAL EMBRYONIC LEUCINE ZIPPER KINASE"/>
    <property type="match status" value="1"/>
</dbReference>
<evidence type="ECO:0000256" key="2">
    <source>
        <dbReference type="ARBA" id="ARBA00022840"/>
    </source>
</evidence>
<dbReference type="PANTHER" id="PTHR24346">
    <property type="entry name" value="MAP/MICROTUBULE AFFINITY-REGULATING KINASE"/>
    <property type="match status" value="1"/>
</dbReference>
<name>A0AAD7CEM6_9AGAR</name>
<reference evidence="4" key="1">
    <citation type="submission" date="2023-03" db="EMBL/GenBank/DDBJ databases">
        <title>Massive genome expansion in bonnet fungi (Mycena s.s.) driven by repeated elements and novel gene families across ecological guilds.</title>
        <authorList>
            <consortium name="Lawrence Berkeley National Laboratory"/>
            <person name="Harder C.B."/>
            <person name="Miyauchi S."/>
            <person name="Viragh M."/>
            <person name="Kuo A."/>
            <person name="Thoen E."/>
            <person name="Andreopoulos B."/>
            <person name="Lu D."/>
            <person name="Skrede I."/>
            <person name="Drula E."/>
            <person name="Henrissat B."/>
            <person name="Morin E."/>
            <person name="Kohler A."/>
            <person name="Barry K."/>
            <person name="LaButti K."/>
            <person name="Morin E."/>
            <person name="Salamov A."/>
            <person name="Lipzen A."/>
            <person name="Mereny Z."/>
            <person name="Hegedus B."/>
            <person name="Baldrian P."/>
            <person name="Stursova M."/>
            <person name="Weitz H."/>
            <person name="Taylor A."/>
            <person name="Grigoriev I.V."/>
            <person name="Nagy L.G."/>
            <person name="Martin F."/>
            <person name="Kauserud H."/>
        </authorList>
    </citation>
    <scope>NUCLEOTIDE SEQUENCE</scope>
    <source>
        <strain evidence="4">9284</strain>
    </source>
</reference>
<dbReference type="SUPFAM" id="SSF56112">
    <property type="entry name" value="Protein kinase-like (PK-like)"/>
    <property type="match status" value="1"/>
</dbReference>
<dbReference type="PROSITE" id="PS50011">
    <property type="entry name" value="PROTEIN_KINASE_DOM"/>
    <property type="match status" value="1"/>
</dbReference>
<keyword evidence="1" id="KW-0547">Nucleotide-binding</keyword>
<dbReference type="InterPro" id="IPR008271">
    <property type="entry name" value="Ser/Thr_kinase_AS"/>
</dbReference>
<dbReference type="InterPro" id="IPR000719">
    <property type="entry name" value="Prot_kinase_dom"/>
</dbReference>